<dbReference type="PANTHER" id="PTHR11795">
    <property type="entry name" value="BRANCHED-CHAIN AMINO ACID TRANSPORT SYSTEM PERMEASE PROTEIN LIVH"/>
    <property type="match status" value="1"/>
</dbReference>
<keyword evidence="2" id="KW-0813">Transport</keyword>
<evidence type="ECO:0000256" key="1">
    <source>
        <dbReference type="ARBA" id="ARBA00004651"/>
    </source>
</evidence>
<feature type="transmembrane region" description="Helical" evidence="10">
    <location>
        <begin position="103"/>
        <end position="124"/>
    </location>
</feature>
<evidence type="ECO:0000256" key="5">
    <source>
        <dbReference type="ARBA" id="ARBA00022692"/>
    </source>
</evidence>
<evidence type="ECO:0000256" key="7">
    <source>
        <dbReference type="ARBA" id="ARBA00022989"/>
    </source>
</evidence>
<keyword evidence="4" id="KW-0997">Cell inner membrane</keyword>
<dbReference type="GO" id="GO:0015808">
    <property type="term" value="P:L-alanine transport"/>
    <property type="evidence" value="ECO:0007669"/>
    <property type="project" value="TreeGrafter"/>
</dbReference>
<feature type="transmembrane region" description="Helical" evidence="10">
    <location>
        <begin position="65"/>
        <end position="91"/>
    </location>
</feature>
<accession>A0A0K8P9F7</accession>
<evidence type="ECO:0000256" key="8">
    <source>
        <dbReference type="ARBA" id="ARBA00023136"/>
    </source>
</evidence>
<dbReference type="AlphaFoldDB" id="A0A0K8P9F7"/>
<dbReference type="CDD" id="cd06582">
    <property type="entry name" value="TM_PBP1_LivH_like"/>
    <property type="match status" value="1"/>
</dbReference>
<sequence length="300" mass="32312">MEKFIQLLVYGLQLGSIYALLAIGYTMVFGIIRMINMAHGDFLMMGSYAVFFIVSLFFADQMLGPAIALFVILASASITGFIGVGVERIAYKPLRNRPKISSMIAAIGVSLFTQNFFRAIPFIGPNPRTFPKLLKDVLFFVGPIQLSLVRIVVIILSIVIMSVLYFIIMKTTIGMEMRAASCDKDASSLMGVNVNRVISATFFIGAGLAAISGAFYANNYPVLTVTMGATLGNKAFIAAVIGGIGDIRGAVLGGFIMGVIEIMISSVYSELAYGISFVVLIIILLLKPEGLLGKPMIEKV</sequence>
<keyword evidence="7 10" id="KW-1133">Transmembrane helix</keyword>
<feature type="transmembrane region" description="Helical" evidence="10">
    <location>
        <begin position="42"/>
        <end position="59"/>
    </location>
</feature>
<feature type="transmembrane region" description="Helical" evidence="10">
    <location>
        <begin position="12"/>
        <end position="35"/>
    </location>
</feature>
<keyword evidence="3" id="KW-1003">Cell membrane</keyword>
<dbReference type="GO" id="GO:1903806">
    <property type="term" value="P:L-isoleucine import across plasma membrane"/>
    <property type="evidence" value="ECO:0007669"/>
    <property type="project" value="TreeGrafter"/>
</dbReference>
<organism evidence="11">
    <name type="scientific">Flexilinea flocculi</name>
    <dbReference type="NCBI Taxonomy" id="1678840"/>
    <lineage>
        <taxon>Bacteria</taxon>
        <taxon>Bacillati</taxon>
        <taxon>Chloroflexota</taxon>
        <taxon>Anaerolineae</taxon>
        <taxon>Anaerolineales</taxon>
        <taxon>Anaerolineaceae</taxon>
        <taxon>Flexilinea</taxon>
    </lineage>
</organism>
<keyword evidence="5 10" id="KW-0812">Transmembrane</keyword>
<dbReference type="GO" id="GO:0015188">
    <property type="term" value="F:L-isoleucine transmembrane transporter activity"/>
    <property type="evidence" value="ECO:0007669"/>
    <property type="project" value="TreeGrafter"/>
</dbReference>
<dbReference type="Pfam" id="PF02653">
    <property type="entry name" value="BPD_transp_2"/>
    <property type="match status" value="1"/>
</dbReference>
<dbReference type="STRING" id="1678840.ATC1_11220"/>
<dbReference type="Proteomes" id="UP000053370">
    <property type="component" value="Unassembled WGS sequence"/>
</dbReference>
<feature type="transmembrane region" description="Helical" evidence="10">
    <location>
        <begin position="236"/>
        <end position="260"/>
    </location>
</feature>
<dbReference type="EMBL" id="DF968179">
    <property type="protein sequence ID" value="GAP39293.1"/>
    <property type="molecule type" value="Genomic_DNA"/>
</dbReference>
<evidence type="ECO:0000256" key="4">
    <source>
        <dbReference type="ARBA" id="ARBA00022519"/>
    </source>
</evidence>
<gene>
    <name evidence="11" type="ORF">ATC1_11220</name>
</gene>
<name>A0A0K8P9F7_9CHLR</name>
<dbReference type="RefSeq" id="WP_062277316.1">
    <property type="nucleotide sequence ID" value="NZ_DF968179.1"/>
</dbReference>
<dbReference type="InterPro" id="IPR001851">
    <property type="entry name" value="ABC_transp_permease"/>
</dbReference>
<comment type="similarity">
    <text evidence="9">Belongs to the binding-protein-dependent transport system permease family. LivHM subfamily.</text>
</comment>
<keyword evidence="12" id="KW-1185">Reference proteome</keyword>
<dbReference type="GO" id="GO:0042941">
    <property type="term" value="P:D-alanine transmembrane transport"/>
    <property type="evidence" value="ECO:0007669"/>
    <property type="project" value="TreeGrafter"/>
</dbReference>
<dbReference type="GO" id="GO:0005886">
    <property type="term" value="C:plasma membrane"/>
    <property type="evidence" value="ECO:0007669"/>
    <property type="project" value="UniProtKB-SubCell"/>
</dbReference>
<dbReference type="GO" id="GO:0005304">
    <property type="term" value="F:L-valine transmembrane transporter activity"/>
    <property type="evidence" value="ECO:0007669"/>
    <property type="project" value="TreeGrafter"/>
</dbReference>
<evidence type="ECO:0000256" key="3">
    <source>
        <dbReference type="ARBA" id="ARBA00022475"/>
    </source>
</evidence>
<protein>
    <submittedName>
        <fullName evidence="11">Branched-chain amino acid ABC-type transport system, permease component</fullName>
    </submittedName>
</protein>
<dbReference type="GO" id="GO:0015190">
    <property type="term" value="F:L-leucine transmembrane transporter activity"/>
    <property type="evidence" value="ECO:0007669"/>
    <property type="project" value="TreeGrafter"/>
</dbReference>
<feature type="transmembrane region" description="Helical" evidence="10">
    <location>
        <begin position="197"/>
        <end position="216"/>
    </location>
</feature>
<dbReference type="PATRIC" id="fig|1678840.3.peg.258"/>
<dbReference type="InterPro" id="IPR052157">
    <property type="entry name" value="BCAA_transport_permease"/>
</dbReference>
<dbReference type="OrthoDB" id="9807115at2"/>
<comment type="subcellular location">
    <subcellularLocation>
        <location evidence="1">Cell membrane</location>
        <topology evidence="1">Multi-pass membrane protein</topology>
    </subcellularLocation>
</comment>
<evidence type="ECO:0000256" key="6">
    <source>
        <dbReference type="ARBA" id="ARBA00022970"/>
    </source>
</evidence>
<feature type="transmembrane region" description="Helical" evidence="10">
    <location>
        <begin position="144"/>
        <end position="168"/>
    </location>
</feature>
<reference evidence="11" key="1">
    <citation type="journal article" date="2015" name="Genome Announc.">
        <title>Draft Genome Sequence of Anaerolineae Strain TC1, a Novel Isolate from a Methanogenic Wastewater Treatment System.</title>
        <authorList>
            <person name="Matsuura N."/>
            <person name="Tourlousse D.M."/>
            <person name="Sun L."/>
            <person name="Toyonaga M."/>
            <person name="Kuroda K."/>
            <person name="Ohashi A."/>
            <person name="Cruz R."/>
            <person name="Yamaguchi T."/>
            <person name="Sekiguchi Y."/>
        </authorList>
    </citation>
    <scope>NUCLEOTIDE SEQUENCE [LARGE SCALE GENOMIC DNA]</scope>
    <source>
        <strain evidence="11">TC1</strain>
    </source>
</reference>
<feature type="transmembrane region" description="Helical" evidence="10">
    <location>
        <begin position="267"/>
        <end position="286"/>
    </location>
</feature>
<evidence type="ECO:0000256" key="2">
    <source>
        <dbReference type="ARBA" id="ARBA00022448"/>
    </source>
</evidence>
<keyword evidence="8 10" id="KW-0472">Membrane</keyword>
<evidence type="ECO:0000256" key="10">
    <source>
        <dbReference type="SAM" id="Phobius"/>
    </source>
</evidence>
<evidence type="ECO:0000313" key="11">
    <source>
        <dbReference type="EMBL" id="GAP39293.1"/>
    </source>
</evidence>
<dbReference type="GO" id="GO:0015192">
    <property type="term" value="F:L-phenylalanine transmembrane transporter activity"/>
    <property type="evidence" value="ECO:0007669"/>
    <property type="project" value="TreeGrafter"/>
</dbReference>
<dbReference type="PANTHER" id="PTHR11795:SF371">
    <property type="entry name" value="HIGH-AFFINITY BRANCHED-CHAIN AMINO ACID TRANSPORT SYSTEM PERMEASE PROTEIN LIVH"/>
    <property type="match status" value="1"/>
</dbReference>
<evidence type="ECO:0000256" key="9">
    <source>
        <dbReference type="ARBA" id="ARBA00037998"/>
    </source>
</evidence>
<keyword evidence="6" id="KW-0029">Amino-acid transport</keyword>
<evidence type="ECO:0000313" key="12">
    <source>
        <dbReference type="Proteomes" id="UP000053370"/>
    </source>
</evidence>
<proteinExistence type="inferred from homology"/>